<dbReference type="HOGENOM" id="CLU_2555494_0_0_10"/>
<dbReference type="GeneID" id="84576913"/>
<evidence type="ECO:0000313" key="1">
    <source>
        <dbReference type="EMBL" id="EEX70961.1"/>
    </source>
</evidence>
<dbReference type="Proteomes" id="UP000003460">
    <property type="component" value="Unassembled WGS sequence"/>
</dbReference>
<evidence type="ECO:0000313" key="2">
    <source>
        <dbReference type="Proteomes" id="UP000003460"/>
    </source>
</evidence>
<sequence>MIKLIDHCQDSSGNKARKQNDELRDISPYAIYRRKILSYYCEALYDSFNRKAKNINCHRPLFRPIIFKAFALKRIVQAIGLI</sequence>
<accession>C9LIZ4</accession>
<reference evidence="1" key="1">
    <citation type="submission" date="2009-09" db="EMBL/GenBank/DDBJ databases">
        <authorList>
            <person name="Weinstock G."/>
            <person name="Sodergren E."/>
            <person name="Clifton S."/>
            <person name="Fulton L."/>
            <person name="Fulton B."/>
            <person name="Courtney L."/>
            <person name="Fronick C."/>
            <person name="Harrison M."/>
            <person name="Strong C."/>
            <person name="Farmer C."/>
            <person name="Delahaunty K."/>
            <person name="Markovic C."/>
            <person name="Hall O."/>
            <person name="Minx P."/>
            <person name="Tomlinson C."/>
            <person name="Mitreva M."/>
            <person name="Nelson J."/>
            <person name="Hou S."/>
            <person name="Wollam A."/>
            <person name="Pepin K.H."/>
            <person name="Johnson M."/>
            <person name="Bhonagiri V."/>
            <person name="Nash W.E."/>
            <person name="Warren W."/>
            <person name="Chinwalla A."/>
            <person name="Mardis E.R."/>
            <person name="Wilson R.K."/>
        </authorList>
    </citation>
    <scope>NUCLEOTIDE SEQUENCE [LARGE SCALE GENOMIC DNA]</scope>
    <source>
        <strain evidence="1">ATCC 51259</strain>
    </source>
</reference>
<organism evidence="1 2">
    <name type="scientific">Alloprevotella tannerae ATCC 51259</name>
    <dbReference type="NCBI Taxonomy" id="626522"/>
    <lineage>
        <taxon>Bacteria</taxon>
        <taxon>Pseudomonadati</taxon>
        <taxon>Bacteroidota</taxon>
        <taxon>Bacteroidia</taxon>
        <taxon>Bacteroidales</taxon>
        <taxon>Prevotellaceae</taxon>
        <taxon>Alloprevotella</taxon>
    </lineage>
</organism>
<dbReference type="STRING" id="626522.GCWU000325_02205"/>
<comment type="caution">
    <text evidence="1">The sequence shown here is derived from an EMBL/GenBank/DDBJ whole genome shotgun (WGS) entry which is preliminary data.</text>
</comment>
<keyword evidence="2" id="KW-1185">Reference proteome</keyword>
<proteinExistence type="predicted"/>
<dbReference type="EMBL" id="ACIJ02000023">
    <property type="protein sequence ID" value="EEX70961.1"/>
    <property type="molecule type" value="Genomic_DNA"/>
</dbReference>
<dbReference type="AlphaFoldDB" id="C9LIZ4"/>
<protein>
    <submittedName>
        <fullName evidence="1">Uncharacterized protein</fullName>
    </submittedName>
</protein>
<gene>
    <name evidence="1" type="ORF">GCWU000325_02205</name>
</gene>
<name>C9LIZ4_9BACT</name>
<dbReference type="RefSeq" id="WP_006255982.1">
    <property type="nucleotide sequence ID" value="NZ_GG700643.1"/>
</dbReference>